<sequence>MSVTAAAREMGVSQSAVSKQIAALEAEVGAPLFTRHHREIRLTWKGEELLKVTSASLSAMASMLRNIRERSIDKVVTIGASMTLSHFWLLPKLPQFRDSHPEVTIRVVSQETPVPLEDGAVDMVIRFGSGDWTDGRVQPLMKSRIQVMATRRLIERYGPIETAGDVLRLPLIAYDAIDESWTSWNDWAHEAGIDAVAPPALSFNRYWDALQAAAAGQGALLVWSGLTGGIEENGILVPLPGPALIPRGDFYLVTSDLVSKSTRHATLRDWLLEQAHN</sequence>
<dbReference type="Proteomes" id="UP000481252">
    <property type="component" value="Unassembled WGS sequence"/>
</dbReference>
<dbReference type="PANTHER" id="PTHR30537:SF5">
    <property type="entry name" value="HTH-TYPE TRANSCRIPTIONAL ACTIVATOR TTDR-RELATED"/>
    <property type="match status" value="1"/>
</dbReference>
<evidence type="ECO:0000256" key="2">
    <source>
        <dbReference type="ARBA" id="ARBA00023015"/>
    </source>
</evidence>
<protein>
    <submittedName>
        <fullName evidence="6">LysR family transcriptional regulator</fullName>
    </submittedName>
</protein>
<dbReference type="GO" id="GO:0003700">
    <property type="term" value="F:DNA-binding transcription factor activity"/>
    <property type="evidence" value="ECO:0007669"/>
    <property type="project" value="InterPro"/>
</dbReference>
<accession>A0A7C9VAW1</accession>
<dbReference type="InterPro" id="IPR005119">
    <property type="entry name" value="LysR_subst-bd"/>
</dbReference>
<feature type="domain" description="HTH lysR-type" evidence="5">
    <location>
        <begin position="1"/>
        <end position="43"/>
    </location>
</feature>
<dbReference type="EMBL" id="JAAKZG010000002">
    <property type="protein sequence ID" value="NGN40411.1"/>
    <property type="molecule type" value="Genomic_DNA"/>
</dbReference>
<dbReference type="Pfam" id="PF03466">
    <property type="entry name" value="LysR_substrate"/>
    <property type="match status" value="1"/>
</dbReference>
<keyword evidence="7" id="KW-1185">Reference proteome</keyword>
<keyword evidence="4" id="KW-0804">Transcription</keyword>
<dbReference type="SUPFAM" id="SSF53850">
    <property type="entry name" value="Periplasmic binding protein-like II"/>
    <property type="match status" value="1"/>
</dbReference>
<comment type="similarity">
    <text evidence="1">Belongs to the LysR transcriptional regulatory family.</text>
</comment>
<dbReference type="SUPFAM" id="SSF46785">
    <property type="entry name" value="Winged helix' DNA-binding domain"/>
    <property type="match status" value="1"/>
</dbReference>
<dbReference type="Gene3D" id="1.10.10.10">
    <property type="entry name" value="Winged helix-like DNA-binding domain superfamily/Winged helix DNA-binding domain"/>
    <property type="match status" value="1"/>
</dbReference>
<dbReference type="GO" id="GO:0003677">
    <property type="term" value="F:DNA binding"/>
    <property type="evidence" value="ECO:0007669"/>
    <property type="project" value="UniProtKB-KW"/>
</dbReference>
<evidence type="ECO:0000313" key="7">
    <source>
        <dbReference type="Proteomes" id="UP000481252"/>
    </source>
</evidence>
<evidence type="ECO:0000313" key="6">
    <source>
        <dbReference type="EMBL" id="NGN40411.1"/>
    </source>
</evidence>
<dbReference type="PROSITE" id="PS50931">
    <property type="entry name" value="HTH_LYSR"/>
    <property type="match status" value="1"/>
</dbReference>
<evidence type="ECO:0000259" key="5">
    <source>
        <dbReference type="PROSITE" id="PS50931"/>
    </source>
</evidence>
<dbReference type="InterPro" id="IPR058163">
    <property type="entry name" value="LysR-type_TF_proteobact-type"/>
</dbReference>
<dbReference type="Gene3D" id="3.40.190.10">
    <property type="entry name" value="Periplasmic binding protein-like II"/>
    <property type="match status" value="2"/>
</dbReference>
<evidence type="ECO:0000256" key="3">
    <source>
        <dbReference type="ARBA" id="ARBA00023125"/>
    </source>
</evidence>
<dbReference type="PRINTS" id="PR00039">
    <property type="entry name" value="HTHLYSR"/>
</dbReference>
<dbReference type="AlphaFoldDB" id="A0A7C9VAW1"/>
<comment type="caution">
    <text evidence="6">The sequence shown here is derived from an EMBL/GenBank/DDBJ whole genome shotgun (WGS) entry which is preliminary data.</text>
</comment>
<dbReference type="PANTHER" id="PTHR30537">
    <property type="entry name" value="HTH-TYPE TRANSCRIPTIONAL REGULATOR"/>
    <property type="match status" value="1"/>
</dbReference>
<reference evidence="6 7" key="1">
    <citation type="submission" date="2020-02" db="EMBL/GenBank/DDBJ databases">
        <title>Genome sequence of the type strain CGMCC 1.15528 of Mesorhizobium zhangyense.</title>
        <authorList>
            <person name="Gao J."/>
            <person name="Sun J."/>
        </authorList>
    </citation>
    <scope>NUCLEOTIDE SEQUENCE [LARGE SCALE GENOMIC DNA]</scope>
    <source>
        <strain evidence="6 7">CGMCC 1.15528</strain>
    </source>
</reference>
<evidence type="ECO:0000256" key="1">
    <source>
        <dbReference type="ARBA" id="ARBA00009437"/>
    </source>
</evidence>
<keyword evidence="2" id="KW-0805">Transcription regulation</keyword>
<dbReference type="InterPro" id="IPR000847">
    <property type="entry name" value="LysR_HTH_N"/>
</dbReference>
<proteinExistence type="inferred from homology"/>
<keyword evidence="3" id="KW-0238">DNA-binding</keyword>
<dbReference type="InterPro" id="IPR036388">
    <property type="entry name" value="WH-like_DNA-bd_sf"/>
</dbReference>
<organism evidence="6 7">
    <name type="scientific">Mesorhizobium zhangyense</name>
    <dbReference type="NCBI Taxonomy" id="1776730"/>
    <lineage>
        <taxon>Bacteria</taxon>
        <taxon>Pseudomonadati</taxon>
        <taxon>Pseudomonadota</taxon>
        <taxon>Alphaproteobacteria</taxon>
        <taxon>Hyphomicrobiales</taxon>
        <taxon>Phyllobacteriaceae</taxon>
        <taxon>Mesorhizobium</taxon>
    </lineage>
</organism>
<evidence type="ECO:0000256" key="4">
    <source>
        <dbReference type="ARBA" id="ARBA00023163"/>
    </source>
</evidence>
<gene>
    <name evidence="6" type="ORF">G6N74_04985</name>
</gene>
<dbReference type="Pfam" id="PF00126">
    <property type="entry name" value="HTH_1"/>
    <property type="match status" value="1"/>
</dbReference>
<name>A0A7C9VAW1_9HYPH</name>
<dbReference type="InterPro" id="IPR036390">
    <property type="entry name" value="WH_DNA-bd_sf"/>
</dbReference>